<organism evidence="1 2">
    <name type="scientific">Phytophthora boehmeriae</name>
    <dbReference type="NCBI Taxonomy" id="109152"/>
    <lineage>
        <taxon>Eukaryota</taxon>
        <taxon>Sar</taxon>
        <taxon>Stramenopiles</taxon>
        <taxon>Oomycota</taxon>
        <taxon>Peronosporomycetes</taxon>
        <taxon>Peronosporales</taxon>
        <taxon>Peronosporaceae</taxon>
        <taxon>Phytophthora</taxon>
    </lineage>
</organism>
<accession>A0A8T1X3P1</accession>
<evidence type="ECO:0000313" key="1">
    <source>
        <dbReference type="EMBL" id="KAG7398539.1"/>
    </source>
</evidence>
<dbReference type="OrthoDB" id="156176at2759"/>
<gene>
    <name evidence="1" type="ORF">PHYBOEH_010903</name>
</gene>
<comment type="caution">
    <text evidence="1">The sequence shown here is derived from an EMBL/GenBank/DDBJ whole genome shotgun (WGS) entry which is preliminary data.</text>
</comment>
<dbReference type="AlphaFoldDB" id="A0A8T1X3P1"/>
<proteinExistence type="predicted"/>
<dbReference type="EMBL" id="JAGDFL010000078">
    <property type="protein sequence ID" value="KAG7398539.1"/>
    <property type="molecule type" value="Genomic_DNA"/>
</dbReference>
<dbReference type="Proteomes" id="UP000693981">
    <property type="component" value="Unassembled WGS sequence"/>
</dbReference>
<name>A0A8T1X3P1_9STRA</name>
<sequence length="230" mass="24979">MEPNDVVNDQFAALPPISYVSSSTAVADWLVGIDEIFARVATGGLTSLPPNGVLAVKTMASDISKIPALLSDTVVLKRLLHVLPSLWDVGFWYRPVSEWKTEFGAIYSNAVTAAKTSPDETCYDAAINATSLMIRFIKDQVFLDGVDHGESVPLQGQNKDYLEYLPQLVTLLSKRDGFTLTESQLRTFMATKMPSKTEGMNTAAAFPVFVDTSKYKASDAAALDKLLCSG</sequence>
<keyword evidence="2" id="KW-1185">Reference proteome</keyword>
<evidence type="ECO:0000313" key="2">
    <source>
        <dbReference type="Proteomes" id="UP000693981"/>
    </source>
</evidence>
<reference evidence="1" key="1">
    <citation type="submission" date="2021-02" db="EMBL/GenBank/DDBJ databases">
        <authorList>
            <person name="Palmer J.M."/>
        </authorList>
    </citation>
    <scope>NUCLEOTIDE SEQUENCE</scope>
    <source>
        <strain evidence="1">SCRP23</strain>
    </source>
</reference>
<protein>
    <submittedName>
        <fullName evidence="1">Uncharacterized protein</fullName>
    </submittedName>
</protein>